<dbReference type="EMBL" id="NKLP01000239">
    <property type="protein sequence ID" value="TDN29132.1"/>
    <property type="molecule type" value="Genomic_DNA"/>
</dbReference>
<dbReference type="EMBL" id="JBETVU010000007">
    <property type="protein sequence ID" value="MES5148490.1"/>
    <property type="molecule type" value="Genomic_DNA"/>
</dbReference>
<dbReference type="InterPro" id="IPR043993">
    <property type="entry name" value="T4SS_pilin"/>
</dbReference>
<name>A0A135ZGU0_9LACO</name>
<proteinExistence type="predicted"/>
<reference evidence="3 5" key="2">
    <citation type="submission" date="2019-01" db="EMBL/GenBank/DDBJ databases">
        <title>The genome sequence of Lactobacillus crispatus L49.</title>
        <authorList>
            <person name="Zhong J."/>
            <person name="Zhang J."/>
        </authorList>
    </citation>
    <scope>NUCLEOTIDE SEQUENCE [LARGE SCALE GENOMIC DNA]</scope>
    <source>
        <strain evidence="3 5">L49</strain>
    </source>
</reference>
<evidence type="ECO:0000313" key="6">
    <source>
        <dbReference type="Proteomes" id="UP000295195"/>
    </source>
</evidence>
<protein>
    <submittedName>
        <fullName evidence="3">Uncharacterized protein</fullName>
    </submittedName>
</protein>
<comment type="caution">
    <text evidence="3">The sequence shown here is derived from an EMBL/GenBank/DDBJ whole genome shotgun (WGS) entry which is preliminary data.</text>
</comment>
<dbReference type="AlphaFoldDB" id="A0A135ZGU0"/>
<evidence type="ECO:0000256" key="1">
    <source>
        <dbReference type="SAM" id="Phobius"/>
    </source>
</evidence>
<feature type="transmembrane region" description="Helical" evidence="1">
    <location>
        <begin position="75"/>
        <end position="100"/>
    </location>
</feature>
<accession>A0A135ZGU0</accession>
<sequence length="145" mass="15270">MTGFLAGIKKGFHKKAVLIGVNFSILYSFFSTLFMPSVVFAAGKTPAQVQKEGKEEFEKYAPSSGKSGVESLPELIYGFIPTVQGVAAACLVLFGVICGFQIGASAITQDPRSRAEAIRGLVYIVIAGIVVIHAQQIVGMAAGIN</sequence>
<dbReference type="EMBL" id="SCLX01000049">
    <property type="protein sequence ID" value="RXF57228.1"/>
    <property type="molecule type" value="Genomic_DNA"/>
</dbReference>
<evidence type="ECO:0000313" key="5">
    <source>
        <dbReference type="Proteomes" id="UP000289808"/>
    </source>
</evidence>
<gene>
    <name evidence="2" type="ORF">ABVC42_00755</name>
    <name evidence="4" type="ORF">CEE75_11605</name>
    <name evidence="3" type="ORF">ERD32_08150</name>
</gene>
<feature type="transmembrane region" description="Helical" evidence="1">
    <location>
        <begin position="121"/>
        <end position="144"/>
    </location>
</feature>
<reference evidence="4 6" key="1">
    <citation type="submission" date="2017-06" db="EMBL/GenBank/DDBJ databases">
        <authorList>
            <person name="Swanenburg J."/>
            <person name="Kort R."/>
        </authorList>
    </citation>
    <scope>NUCLEOTIDE SEQUENCE [LARGE SCALE GENOMIC DNA]</scope>
    <source>
        <strain evidence="4 6">RL05</strain>
    </source>
</reference>
<evidence type="ECO:0000313" key="7">
    <source>
        <dbReference type="Proteomes" id="UP001434419"/>
    </source>
</evidence>
<dbReference type="Proteomes" id="UP000289808">
    <property type="component" value="Unassembled WGS sequence"/>
</dbReference>
<dbReference type="RefSeq" id="WP_060462788.1">
    <property type="nucleotide sequence ID" value="NZ_CP083390.1"/>
</dbReference>
<evidence type="ECO:0000313" key="4">
    <source>
        <dbReference type="EMBL" id="TDN29132.1"/>
    </source>
</evidence>
<keyword evidence="1" id="KW-0472">Membrane</keyword>
<reference evidence="2" key="3">
    <citation type="submission" date="2024-06" db="EMBL/GenBank/DDBJ databases">
        <title>Vaginal Lactobacillus fatty acid response mechanisms reveal a metabolite-targeted strategy for bacterial vaginosis treatment.</title>
        <authorList>
            <person name="Zhu M."/>
            <person name="Blainey P.C."/>
            <person name="Bloom S.M."/>
            <person name="Kwon D.S."/>
        </authorList>
    </citation>
    <scope>NUCLEOTIDE SEQUENCE</scope>
    <source>
        <strain evidence="2">194_F1_1</strain>
    </source>
</reference>
<keyword evidence="1" id="KW-0812">Transmembrane</keyword>
<dbReference type="Proteomes" id="UP000295195">
    <property type="component" value="Unassembled WGS sequence"/>
</dbReference>
<evidence type="ECO:0000313" key="3">
    <source>
        <dbReference type="EMBL" id="RXF57228.1"/>
    </source>
</evidence>
<evidence type="ECO:0000313" key="2">
    <source>
        <dbReference type="EMBL" id="MES5148490.1"/>
    </source>
</evidence>
<keyword evidence="1" id="KW-1133">Transmembrane helix</keyword>
<organism evidence="3 5">
    <name type="scientific">Lactobacillus crispatus</name>
    <dbReference type="NCBI Taxonomy" id="47770"/>
    <lineage>
        <taxon>Bacteria</taxon>
        <taxon>Bacillati</taxon>
        <taxon>Bacillota</taxon>
        <taxon>Bacilli</taxon>
        <taxon>Lactobacillales</taxon>
        <taxon>Lactobacillaceae</taxon>
        <taxon>Lactobacillus</taxon>
    </lineage>
</organism>
<feature type="transmembrane region" description="Helical" evidence="1">
    <location>
        <begin position="16"/>
        <end position="42"/>
    </location>
</feature>
<dbReference type="Proteomes" id="UP001434419">
    <property type="component" value="Unassembled WGS sequence"/>
</dbReference>
<dbReference type="Pfam" id="PF18895">
    <property type="entry name" value="T4SS_pilin"/>
    <property type="match status" value="1"/>
</dbReference>
<keyword evidence="7" id="KW-1185">Reference proteome</keyword>